<evidence type="ECO:0000313" key="5">
    <source>
        <dbReference type="Proteomes" id="UP000245634"/>
    </source>
</evidence>
<dbReference type="InterPro" id="IPR016181">
    <property type="entry name" value="Acyl_CoA_acyltransferase"/>
</dbReference>
<feature type="domain" description="N-acetyltransferase" evidence="3">
    <location>
        <begin position="1"/>
        <end position="134"/>
    </location>
</feature>
<dbReference type="Proteomes" id="UP000245634">
    <property type="component" value="Unassembled WGS sequence"/>
</dbReference>
<dbReference type="InterPro" id="IPR050832">
    <property type="entry name" value="Bact_Acetyltransf"/>
</dbReference>
<accession>A0A316DCP8</accession>
<reference evidence="4 5" key="1">
    <citation type="submission" date="2018-05" db="EMBL/GenBank/DDBJ databases">
        <title>Genomic Encyclopedia of Type Strains, Phase IV (KMG-IV): sequencing the most valuable type-strain genomes for metagenomic binning, comparative biology and taxonomic classification.</title>
        <authorList>
            <person name="Goeker M."/>
        </authorList>
    </citation>
    <scope>NUCLEOTIDE SEQUENCE [LARGE SCALE GENOMIC DNA]</scope>
    <source>
        <strain evidence="4 5">DSM 18773</strain>
    </source>
</reference>
<feature type="domain" description="N-acetyltransferase" evidence="3">
    <location>
        <begin position="141"/>
        <end position="286"/>
    </location>
</feature>
<evidence type="ECO:0000259" key="3">
    <source>
        <dbReference type="PROSITE" id="PS51186"/>
    </source>
</evidence>
<dbReference type="GO" id="GO:0016747">
    <property type="term" value="F:acyltransferase activity, transferring groups other than amino-acyl groups"/>
    <property type="evidence" value="ECO:0007669"/>
    <property type="project" value="InterPro"/>
</dbReference>
<dbReference type="RefSeq" id="WP_109686622.1">
    <property type="nucleotide sequence ID" value="NZ_QGGL01000003.1"/>
</dbReference>
<dbReference type="OrthoDB" id="5292888at2"/>
<organism evidence="4 5">
    <name type="scientific">Tumebacillus permanentifrigoris</name>
    <dbReference type="NCBI Taxonomy" id="378543"/>
    <lineage>
        <taxon>Bacteria</taxon>
        <taxon>Bacillati</taxon>
        <taxon>Bacillota</taxon>
        <taxon>Bacilli</taxon>
        <taxon>Bacillales</taxon>
        <taxon>Alicyclobacillaceae</taxon>
        <taxon>Tumebacillus</taxon>
    </lineage>
</organism>
<protein>
    <submittedName>
        <fullName evidence="4">Acetyltransferase (GNAT) family protein</fullName>
    </submittedName>
</protein>
<name>A0A316DCP8_9BACL</name>
<proteinExistence type="predicted"/>
<dbReference type="Pfam" id="PF00583">
    <property type="entry name" value="Acetyltransf_1"/>
    <property type="match status" value="1"/>
</dbReference>
<dbReference type="PANTHER" id="PTHR43877">
    <property type="entry name" value="AMINOALKYLPHOSPHONATE N-ACETYLTRANSFERASE-RELATED-RELATED"/>
    <property type="match status" value="1"/>
</dbReference>
<dbReference type="SUPFAM" id="SSF55729">
    <property type="entry name" value="Acyl-CoA N-acyltransferases (Nat)"/>
    <property type="match status" value="2"/>
</dbReference>
<comment type="caution">
    <text evidence="4">The sequence shown here is derived from an EMBL/GenBank/DDBJ whole genome shotgun (WGS) entry which is preliminary data.</text>
</comment>
<dbReference type="CDD" id="cd04301">
    <property type="entry name" value="NAT_SF"/>
    <property type="match status" value="1"/>
</dbReference>
<dbReference type="InterPro" id="IPR000182">
    <property type="entry name" value="GNAT_dom"/>
</dbReference>
<evidence type="ECO:0000256" key="2">
    <source>
        <dbReference type="ARBA" id="ARBA00023315"/>
    </source>
</evidence>
<keyword evidence="5" id="KW-1185">Reference proteome</keyword>
<evidence type="ECO:0000313" key="4">
    <source>
        <dbReference type="EMBL" id="PWK15508.1"/>
    </source>
</evidence>
<keyword evidence="1 4" id="KW-0808">Transferase</keyword>
<gene>
    <name evidence="4" type="ORF">C7459_10344</name>
</gene>
<evidence type="ECO:0000256" key="1">
    <source>
        <dbReference type="ARBA" id="ARBA00022679"/>
    </source>
</evidence>
<dbReference type="PANTHER" id="PTHR43877:SF2">
    <property type="entry name" value="AMINOALKYLPHOSPHONATE N-ACETYLTRANSFERASE-RELATED"/>
    <property type="match status" value="1"/>
</dbReference>
<keyword evidence="2" id="KW-0012">Acyltransferase</keyword>
<dbReference type="AlphaFoldDB" id="A0A316DCP8"/>
<dbReference type="PROSITE" id="PS51186">
    <property type="entry name" value="GNAT"/>
    <property type="match status" value="2"/>
</dbReference>
<dbReference type="EMBL" id="QGGL01000003">
    <property type="protein sequence ID" value="PWK15508.1"/>
    <property type="molecule type" value="Genomic_DNA"/>
</dbReference>
<sequence length="286" mass="32448">MIRQYRASDHDAVVQLVRSNDPHMHPQEIQQLLAQGERYVCSEKGEIKGCALVIAHRSPLVGKTCELFLLTALEQRKRGIGRALWAKAWPAVLATDSDVVTAQYRLDAGDTRAFFAKRGFERWLSMHQMQYSGPPFPEPDVTARHYEDRDFAQYIELLSAAYYDLRRKNDCQPYALTESVTPQSRRLVEQHAEFIYVFTAGEELIGSFAIKGPAEIDDLFVAPSHQGRGMGRRITQFAVNRLLERGADPVTLTVVTTNKRAYELYLDVGFQLVQTSEISRMAFTSS</sequence>
<dbReference type="Gene3D" id="3.40.630.30">
    <property type="match status" value="1"/>
</dbReference>